<dbReference type="SMART" id="SM00235">
    <property type="entry name" value="ZnMc"/>
    <property type="match status" value="1"/>
</dbReference>
<comment type="caution">
    <text evidence="3">The sequence shown here is derived from an EMBL/GenBank/DDBJ whole genome shotgun (WGS) entry which is preliminary data.</text>
</comment>
<feature type="signal peptide" evidence="1">
    <location>
        <begin position="1"/>
        <end position="18"/>
    </location>
</feature>
<dbReference type="SUPFAM" id="SSF55486">
    <property type="entry name" value="Metalloproteases ('zincins'), catalytic domain"/>
    <property type="match status" value="1"/>
</dbReference>
<evidence type="ECO:0000313" key="3">
    <source>
        <dbReference type="EMBL" id="NCJ07201.1"/>
    </source>
</evidence>
<protein>
    <submittedName>
        <fullName evidence="3">Peptidase</fullName>
    </submittedName>
</protein>
<gene>
    <name evidence="3" type="ORF">GS597_11935</name>
</gene>
<evidence type="ECO:0000313" key="4">
    <source>
        <dbReference type="Proteomes" id="UP000607397"/>
    </source>
</evidence>
<dbReference type="GO" id="GO:0008270">
    <property type="term" value="F:zinc ion binding"/>
    <property type="evidence" value="ECO:0007669"/>
    <property type="project" value="InterPro"/>
</dbReference>
<dbReference type="Gene3D" id="3.40.390.10">
    <property type="entry name" value="Collagenase (Catalytic Domain)"/>
    <property type="match status" value="1"/>
</dbReference>
<dbReference type="CDD" id="cd04279">
    <property type="entry name" value="ZnMc_MMP_like_1"/>
    <property type="match status" value="1"/>
</dbReference>
<sequence>MVLGLVALVSALALSALGELPAHPRSATPDLRLPAAQVHPLPPTLKEWGSPDPSDDYFDQVQPTRVGYLVWSQFPVRVAVAAATLERETELWQSAVAGAIADWQPYLPITAVPLNEPDESGESDTEIDADIIIEQIRPRLGTGRARSAETRFSLYINPQGHLAHRCTIYIRPSQTEAYTLASVRHELGHALGIWGHSPLQTDALYFAQVRDPAPISVRDINTLKRIYEQPTHLGWSVTVADES</sequence>
<evidence type="ECO:0000259" key="2">
    <source>
        <dbReference type="SMART" id="SM00235"/>
    </source>
</evidence>
<evidence type="ECO:0000256" key="1">
    <source>
        <dbReference type="SAM" id="SignalP"/>
    </source>
</evidence>
<keyword evidence="4" id="KW-1185">Reference proteome</keyword>
<feature type="chain" id="PRO_5035454274" evidence="1">
    <location>
        <begin position="19"/>
        <end position="243"/>
    </location>
</feature>
<dbReference type="GO" id="GO:0006508">
    <property type="term" value="P:proteolysis"/>
    <property type="evidence" value="ECO:0007669"/>
    <property type="project" value="InterPro"/>
</dbReference>
<reference evidence="3" key="1">
    <citation type="submission" date="2019-12" db="EMBL/GenBank/DDBJ databases">
        <title>High-Quality draft genome sequences of three cyanobacteria isolated from the limestone walls of the Old Cathedral of Coimbra.</title>
        <authorList>
            <person name="Tiago I."/>
            <person name="Soares F."/>
            <person name="Portugal A."/>
        </authorList>
    </citation>
    <scope>NUCLEOTIDE SEQUENCE [LARGE SCALE GENOMIC DNA]</scope>
    <source>
        <strain evidence="3">C</strain>
    </source>
</reference>
<dbReference type="AlphaFoldDB" id="A0A8K1ZZX9"/>
<dbReference type="InterPro" id="IPR024079">
    <property type="entry name" value="MetalloPept_cat_dom_sf"/>
</dbReference>
<accession>A0A8K1ZZX9</accession>
<proteinExistence type="predicted"/>
<dbReference type="EMBL" id="WVIC01000022">
    <property type="protein sequence ID" value="NCJ07201.1"/>
    <property type="molecule type" value="Genomic_DNA"/>
</dbReference>
<dbReference type="InterPro" id="IPR006026">
    <property type="entry name" value="Peptidase_Metallo"/>
</dbReference>
<organism evidence="3 4">
    <name type="scientific">Petrachloros mirabilis ULC683</name>
    <dbReference type="NCBI Taxonomy" id="2781853"/>
    <lineage>
        <taxon>Bacteria</taxon>
        <taxon>Bacillati</taxon>
        <taxon>Cyanobacteriota</taxon>
        <taxon>Cyanophyceae</taxon>
        <taxon>Synechococcales</taxon>
        <taxon>Petrachlorosaceae</taxon>
        <taxon>Petrachloros</taxon>
        <taxon>Petrachloros mirabilis</taxon>
    </lineage>
</organism>
<keyword evidence="1" id="KW-0732">Signal</keyword>
<dbReference type="Proteomes" id="UP000607397">
    <property type="component" value="Unassembled WGS sequence"/>
</dbReference>
<dbReference type="GO" id="GO:0008237">
    <property type="term" value="F:metallopeptidase activity"/>
    <property type="evidence" value="ECO:0007669"/>
    <property type="project" value="InterPro"/>
</dbReference>
<feature type="domain" description="Peptidase metallopeptidase" evidence="2">
    <location>
        <begin position="67"/>
        <end position="229"/>
    </location>
</feature>
<name>A0A8K1ZZX9_9CYAN</name>